<proteinExistence type="predicted"/>
<dbReference type="HOGENOM" id="CLU_3119176_0_0_9"/>
<protein>
    <submittedName>
        <fullName evidence="1">Uncharacterized protein</fullName>
    </submittedName>
</protein>
<gene>
    <name evidence="1" type="ORF">HMPREF9103_00011</name>
</gene>
<evidence type="ECO:0000313" key="1">
    <source>
        <dbReference type="EMBL" id="EHM01614.1"/>
    </source>
</evidence>
<dbReference type="EMBL" id="AGEY01000002">
    <property type="protein sequence ID" value="EHM01614.1"/>
    <property type="molecule type" value="Genomic_DNA"/>
</dbReference>
<dbReference type="STRING" id="797515.HMPREF9103_00011"/>
<sequence>MNRLPFNSKPIRPISEMSCYLTYIVVNYSHSSGIVNHVSKPFSHGFPLVK</sequence>
<keyword evidence="2" id="KW-1185">Reference proteome</keyword>
<comment type="caution">
    <text evidence="1">The sequence shown here is derived from an EMBL/GenBank/DDBJ whole genome shotgun (WGS) entry which is preliminary data.</text>
</comment>
<organism evidence="1 2">
    <name type="scientific">Lentilactobacillus parafarraginis F0439</name>
    <dbReference type="NCBI Taxonomy" id="797515"/>
    <lineage>
        <taxon>Bacteria</taxon>
        <taxon>Bacillati</taxon>
        <taxon>Bacillota</taxon>
        <taxon>Bacilli</taxon>
        <taxon>Lactobacillales</taxon>
        <taxon>Lactobacillaceae</taxon>
        <taxon>Lentilactobacillus</taxon>
    </lineage>
</organism>
<reference evidence="1 2" key="1">
    <citation type="submission" date="2011-09" db="EMBL/GenBank/DDBJ databases">
        <authorList>
            <person name="Weinstock G."/>
            <person name="Sodergren E."/>
            <person name="Clifton S."/>
            <person name="Fulton L."/>
            <person name="Fulton B."/>
            <person name="Courtney L."/>
            <person name="Fronick C."/>
            <person name="Harrison M."/>
            <person name="Strong C."/>
            <person name="Farmer C."/>
            <person name="Delahaunty K."/>
            <person name="Markovic C."/>
            <person name="Hall O."/>
            <person name="Minx P."/>
            <person name="Tomlinson C."/>
            <person name="Mitreva M."/>
            <person name="Hou S."/>
            <person name="Chen J."/>
            <person name="Wollam A."/>
            <person name="Pepin K.H."/>
            <person name="Johnson M."/>
            <person name="Bhonagiri V."/>
            <person name="Zhang X."/>
            <person name="Suruliraj S."/>
            <person name="Warren W."/>
            <person name="Chinwalla A."/>
            <person name="Mardis E.R."/>
            <person name="Wilson R.K."/>
        </authorList>
    </citation>
    <scope>NUCLEOTIDE SEQUENCE [LARGE SCALE GENOMIC DNA]</scope>
    <source>
        <strain evidence="1 2">F0439</strain>
    </source>
</reference>
<name>G9ZJW5_9LACO</name>
<accession>G9ZJW5</accession>
<dbReference type="Proteomes" id="UP000004625">
    <property type="component" value="Unassembled WGS sequence"/>
</dbReference>
<evidence type="ECO:0000313" key="2">
    <source>
        <dbReference type="Proteomes" id="UP000004625"/>
    </source>
</evidence>
<dbReference type="AlphaFoldDB" id="G9ZJW5"/>